<dbReference type="GO" id="GO:0000105">
    <property type="term" value="P:L-histidine biosynthetic process"/>
    <property type="evidence" value="ECO:0007669"/>
    <property type="project" value="UniProtKB-KW"/>
</dbReference>
<dbReference type="InterPro" id="IPR046346">
    <property type="entry name" value="Aminoacid_DH-like_N_sf"/>
</dbReference>
<evidence type="ECO:0000256" key="9">
    <source>
        <dbReference type="ARBA" id="ARBA00023102"/>
    </source>
</evidence>
<keyword evidence="9 13" id="KW-0368">Histidine biosynthesis</keyword>
<comment type="caution">
    <text evidence="13">Lacks conserved residue(s) required for the propagation of feature annotation.</text>
</comment>
<comment type="subunit">
    <text evidence="2 13">Homodimer.</text>
</comment>
<organism evidence="16 17">
    <name type="scientific">Gehongia tenuis</name>
    <dbReference type="NCBI Taxonomy" id="2763655"/>
    <lineage>
        <taxon>Bacteria</taxon>
        <taxon>Bacillati</taxon>
        <taxon>Bacillota</taxon>
        <taxon>Clostridia</taxon>
        <taxon>Christensenellales</taxon>
        <taxon>Christensenellaceae</taxon>
        <taxon>Gehongia</taxon>
    </lineage>
</organism>
<proteinExistence type="inferred from homology"/>
<comment type="caution">
    <text evidence="16">The sequence shown here is derived from an EMBL/GenBank/DDBJ whole genome shotgun (WGS) entry which is preliminary data.</text>
</comment>
<dbReference type="Gene3D" id="3.40.50.720">
    <property type="entry name" value="NAD(P)-binding Rossmann-like Domain"/>
    <property type="match status" value="1"/>
</dbReference>
<comment type="similarity">
    <text evidence="13">Belongs to the tetrahydrofolate dehydrogenase/cyclohydrolase family.</text>
</comment>
<reference evidence="16" key="1">
    <citation type="submission" date="2020-08" db="EMBL/GenBank/DDBJ databases">
        <title>Genome public.</title>
        <authorList>
            <person name="Liu C."/>
            <person name="Sun Q."/>
        </authorList>
    </citation>
    <scope>NUCLEOTIDE SEQUENCE</scope>
    <source>
        <strain evidence="16">NSJ-53</strain>
    </source>
</reference>
<dbReference type="EC" id="1.5.1.5" evidence="13"/>
<dbReference type="InterPro" id="IPR020630">
    <property type="entry name" value="THF_DH/CycHdrlase_cat_dom"/>
</dbReference>
<dbReference type="EC" id="3.5.4.9" evidence="13"/>
<evidence type="ECO:0000256" key="6">
    <source>
        <dbReference type="ARBA" id="ARBA00022801"/>
    </source>
</evidence>
<dbReference type="NCBIfam" id="NF010783">
    <property type="entry name" value="PRK14186.1"/>
    <property type="match status" value="1"/>
</dbReference>
<gene>
    <name evidence="13 16" type="primary">folD</name>
    <name evidence="16" type="ORF">H8696_04810</name>
</gene>
<evidence type="ECO:0000256" key="7">
    <source>
        <dbReference type="ARBA" id="ARBA00022857"/>
    </source>
</evidence>
<evidence type="ECO:0000256" key="10">
    <source>
        <dbReference type="ARBA" id="ARBA00023167"/>
    </source>
</evidence>
<comment type="catalytic activity">
    <reaction evidence="12 13">
        <text>(6R)-5,10-methenyltetrahydrofolate + H2O = (6R)-10-formyltetrahydrofolate + H(+)</text>
        <dbReference type="Rhea" id="RHEA:23700"/>
        <dbReference type="ChEBI" id="CHEBI:15377"/>
        <dbReference type="ChEBI" id="CHEBI:15378"/>
        <dbReference type="ChEBI" id="CHEBI:57455"/>
        <dbReference type="ChEBI" id="CHEBI:195366"/>
        <dbReference type="EC" id="3.5.4.9"/>
    </reaction>
</comment>
<keyword evidence="11 13" id="KW-0511">Multifunctional enzyme</keyword>
<evidence type="ECO:0000256" key="8">
    <source>
        <dbReference type="ARBA" id="ARBA00023002"/>
    </source>
</evidence>
<comment type="function">
    <text evidence="13">Catalyzes the oxidation of 5,10-methylenetetrahydrofolate to 5,10-methenyltetrahydrofolate and then the hydrolysis of 5,10-methenyltetrahydrofolate to 10-formyltetrahydrofolate.</text>
</comment>
<dbReference type="PANTHER" id="PTHR48099">
    <property type="entry name" value="C-1-TETRAHYDROFOLATE SYNTHASE, CYTOPLASMIC-RELATED"/>
    <property type="match status" value="1"/>
</dbReference>
<evidence type="ECO:0000256" key="13">
    <source>
        <dbReference type="HAMAP-Rule" id="MF_01576"/>
    </source>
</evidence>
<keyword evidence="5 13" id="KW-0658">Purine biosynthesis</keyword>
<dbReference type="GO" id="GO:0004488">
    <property type="term" value="F:methylenetetrahydrofolate dehydrogenase (NADP+) activity"/>
    <property type="evidence" value="ECO:0007669"/>
    <property type="project" value="UniProtKB-UniRule"/>
</dbReference>
<dbReference type="Pfam" id="PF02882">
    <property type="entry name" value="THF_DHG_CYH_C"/>
    <property type="match status" value="1"/>
</dbReference>
<evidence type="ECO:0000259" key="14">
    <source>
        <dbReference type="Pfam" id="PF00763"/>
    </source>
</evidence>
<dbReference type="EMBL" id="JACRSR010000001">
    <property type="protein sequence ID" value="MBC8531167.1"/>
    <property type="molecule type" value="Genomic_DNA"/>
</dbReference>
<evidence type="ECO:0000313" key="17">
    <source>
        <dbReference type="Proteomes" id="UP000623172"/>
    </source>
</evidence>
<feature type="domain" description="Tetrahydrofolate dehydrogenase/cyclohydrolase catalytic" evidence="14">
    <location>
        <begin position="6"/>
        <end position="120"/>
    </location>
</feature>
<evidence type="ECO:0000313" key="16">
    <source>
        <dbReference type="EMBL" id="MBC8531167.1"/>
    </source>
</evidence>
<comment type="pathway">
    <text evidence="1 13">One-carbon metabolism; tetrahydrofolate interconversion.</text>
</comment>
<dbReference type="PRINTS" id="PR00085">
    <property type="entry name" value="THFDHDRGNASE"/>
</dbReference>
<keyword evidence="6 13" id="KW-0378">Hydrolase</keyword>
<comment type="catalytic activity">
    <reaction evidence="13">
        <text>(6R)-5,10-methylene-5,6,7,8-tetrahydrofolate + NADP(+) = (6R)-5,10-methenyltetrahydrofolate + NADPH</text>
        <dbReference type="Rhea" id="RHEA:22812"/>
        <dbReference type="ChEBI" id="CHEBI:15636"/>
        <dbReference type="ChEBI" id="CHEBI:57455"/>
        <dbReference type="ChEBI" id="CHEBI:57783"/>
        <dbReference type="ChEBI" id="CHEBI:58349"/>
        <dbReference type="EC" id="1.5.1.5"/>
    </reaction>
</comment>
<dbReference type="NCBIfam" id="NF008058">
    <property type="entry name" value="PRK10792.1"/>
    <property type="match status" value="1"/>
</dbReference>
<feature type="binding site" evidence="13">
    <location>
        <begin position="166"/>
        <end position="168"/>
    </location>
    <ligand>
        <name>NADP(+)</name>
        <dbReference type="ChEBI" id="CHEBI:58349"/>
    </ligand>
</feature>
<dbReference type="HAMAP" id="MF_01576">
    <property type="entry name" value="THF_DHG_CYH"/>
    <property type="match status" value="1"/>
</dbReference>
<dbReference type="SUPFAM" id="SSF51735">
    <property type="entry name" value="NAD(P)-binding Rossmann-fold domains"/>
    <property type="match status" value="1"/>
</dbReference>
<keyword evidence="17" id="KW-1185">Reference proteome</keyword>
<name>A0A926HKM9_9FIRM</name>
<dbReference type="InterPro" id="IPR036291">
    <property type="entry name" value="NAD(P)-bd_dom_sf"/>
</dbReference>
<sequence>MSAQIIDGKKVSKDVREELKAKCEDLKAKGVEPCLAVVLVGDDPGSQVYVRNKERGCAEVGIKSIAYRLDAGITQQTLLELVDKLNRDPAVHGILVQLPLPKHLDEKEVLRLIDPKKDVDGFHVVNAGSLFTGEGGGFVSCTPQGIMRLIASTGVSIEGKNAVVIGRSNIVGKPMAMLLLNANATVTVCHSRTKNLKEIAKGADILVVAIGRPEFVTGDMIKSGAVVIDVGMNRVDGKLKGDVKFDEAKEVAGYVTPVPGGVGPTTITMLLSNTLQAAEAQG</sequence>
<dbReference type="InterPro" id="IPR020631">
    <property type="entry name" value="THF_DH/CycHdrlase_NAD-bd_dom"/>
</dbReference>
<dbReference type="GO" id="GO:0004477">
    <property type="term" value="F:methenyltetrahydrofolate cyclohydrolase activity"/>
    <property type="evidence" value="ECO:0007669"/>
    <property type="project" value="UniProtKB-UniRule"/>
</dbReference>
<evidence type="ECO:0000256" key="12">
    <source>
        <dbReference type="ARBA" id="ARBA00036357"/>
    </source>
</evidence>
<evidence type="ECO:0000256" key="11">
    <source>
        <dbReference type="ARBA" id="ARBA00023268"/>
    </source>
</evidence>
<dbReference type="FunFam" id="3.40.50.720:FF:000006">
    <property type="entry name" value="Bifunctional protein FolD"/>
    <property type="match status" value="1"/>
</dbReference>
<dbReference type="FunFam" id="3.40.50.10860:FF:000001">
    <property type="entry name" value="Bifunctional protein FolD"/>
    <property type="match status" value="1"/>
</dbReference>
<dbReference type="Pfam" id="PF00763">
    <property type="entry name" value="THF_DHG_CYH"/>
    <property type="match status" value="1"/>
</dbReference>
<keyword evidence="7 13" id="KW-0521">NADP</keyword>
<keyword evidence="10 13" id="KW-0486">Methionine biosynthesis</keyword>
<evidence type="ECO:0000256" key="4">
    <source>
        <dbReference type="ARBA" id="ARBA00022605"/>
    </source>
</evidence>
<dbReference type="AlphaFoldDB" id="A0A926HKM9"/>
<evidence type="ECO:0000256" key="5">
    <source>
        <dbReference type="ARBA" id="ARBA00022755"/>
    </source>
</evidence>
<evidence type="ECO:0000256" key="3">
    <source>
        <dbReference type="ARBA" id="ARBA00022563"/>
    </source>
</evidence>
<evidence type="ECO:0000259" key="15">
    <source>
        <dbReference type="Pfam" id="PF02882"/>
    </source>
</evidence>
<keyword evidence="4 13" id="KW-0028">Amino-acid biosynthesis</keyword>
<protein>
    <recommendedName>
        <fullName evidence="13">Bifunctional protein FolD</fullName>
    </recommendedName>
    <domain>
        <recommendedName>
            <fullName evidence="13">Methylenetetrahydrofolate dehydrogenase</fullName>
            <ecNumber evidence="13">1.5.1.5</ecNumber>
        </recommendedName>
    </domain>
    <domain>
        <recommendedName>
            <fullName evidence="13">Methenyltetrahydrofolate cyclohydrolase</fullName>
            <ecNumber evidence="13">3.5.4.9</ecNumber>
        </recommendedName>
    </domain>
</protein>
<dbReference type="Gene3D" id="3.40.50.10860">
    <property type="entry name" value="Leucine Dehydrogenase, chain A, domain 1"/>
    <property type="match status" value="1"/>
</dbReference>
<dbReference type="Proteomes" id="UP000623172">
    <property type="component" value="Unassembled WGS sequence"/>
</dbReference>
<accession>A0A926HKM9</accession>
<dbReference type="GO" id="GO:0006164">
    <property type="term" value="P:purine nucleotide biosynthetic process"/>
    <property type="evidence" value="ECO:0007669"/>
    <property type="project" value="UniProtKB-KW"/>
</dbReference>
<dbReference type="InterPro" id="IPR000672">
    <property type="entry name" value="THF_DH/CycHdrlase"/>
</dbReference>
<dbReference type="RefSeq" id="WP_249315278.1">
    <property type="nucleotide sequence ID" value="NZ_JACRSR010000001.1"/>
</dbReference>
<dbReference type="NCBIfam" id="NF010786">
    <property type="entry name" value="PRK14189.1"/>
    <property type="match status" value="1"/>
</dbReference>
<dbReference type="CDD" id="cd01080">
    <property type="entry name" value="NAD_bind_m-THF_DH_Cyclohyd"/>
    <property type="match status" value="1"/>
</dbReference>
<dbReference type="GO" id="GO:0005829">
    <property type="term" value="C:cytosol"/>
    <property type="evidence" value="ECO:0007669"/>
    <property type="project" value="TreeGrafter"/>
</dbReference>
<dbReference type="SUPFAM" id="SSF53223">
    <property type="entry name" value="Aminoacid dehydrogenase-like, N-terminal domain"/>
    <property type="match status" value="1"/>
</dbReference>
<dbReference type="GO" id="GO:0035999">
    <property type="term" value="P:tetrahydrofolate interconversion"/>
    <property type="evidence" value="ECO:0007669"/>
    <property type="project" value="UniProtKB-UniRule"/>
</dbReference>
<evidence type="ECO:0000256" key="1">
    <source>
        <dbReference type="ARBA" id="ARBA00004777"/>
    </source>
</evidence>
<keyword evidence="3 13" id="KW-0554">One-carbon metabolism</keyword>
<dbReference type="PANTHER" id="PTHR48099:SF5">
    <property type="entry name" value="C-1-TETRAHYDROFOLATE SYNTHASE, CYTOPLASMIC"/>
    <property type="match status" value="1"/>
</dbReference>
<keyword evidence="8 13" id="KW-0560">Oxidoreductase</keyword>
<feature type="domain" description="Tetrahydrofolate dehydrogenase/cyclohydrolase NAD(P)-binding" evidence="15">
    <location>
        <begin position="140"/>
        <end position="281"/>
    </location>
</feature>
<dbReference type="GO" id="GO:0009086">
    <property type="term" value="P:methionine biosynthetic process"/>
    <property type="evidence" value="ECO:0007669"/>
    <property type="project" value="UniProtKB-KW"/>
</dbReference>
<evidence type="ECO:0000256" key="2">
    <source>
        <dbReference type="ARBA" id="ARBA00011738"/>
    </source>
</evidence>